<feature type="region of interest" description="Disordered" evidence="1">
    <location>
        <begin position="141"/>
        <end position="163"/>
    </location>
</feature>
<accession>A0AAD8ZEV3</accession>
<feature type="compositionally biased region" description="Pro residues" evidence="1">
    <location>
        <begin position="152"/>
        <end position="163"/>
    </location>
</feature>
<comment type="caution">
    <text evidence="2">The sequence shown here is derived from an EMBL/GenBank/DDBJ whole genome shotgun (WGS) entry which is preliminary data.</text>
</comment>
<proteinExistence type="predicted"/>
<feature type="region of interest" description="Disordered" evidence="1">
    <location>
        <begin position="77"/>
        <end position="112"/>
    </location>
</feature>
<organism evidence="2 3">
    <name type="scientific">Electrophorus voltai</name>
    <dbReference type="NCBI Taxonomy" id="2609070"/>
    <lineage>
        <taxon>Eukaryota</taxon>
        <taxon>Metazoa</taxon>
        <taxon>Chordata</taxon>
        <taxon>Craniata</taxon>
        <taxon>Vertebrata</taxon>
        <taxon>Euteleostomi</taxon>
        <taxon>Actinopterygii</taxon>
        <taxon>Neopterygii</taxon>
        <taxon>Teleostei</taxon>
        <taxon>Ostariophysi</taxon>
        <taxon>Gymnotiformes</taxon>
        <taxon>Gymnotoidei</taxon>
        <taxon>Gymnotidae</taxon>
        <taxon>Electrophorus</taxon>
    </lineage>
</organism>
<evidence type="ECO:0000256" key="1">
    <source>
        <dbReference type="SAM" id="MobiDB-lite"/>
    </source>
</evidence>
<evidence type="ECO:0000313" key="3">
    <source>
        <dbReference type="Proteomes" id="UP001239994"/>
    </source>
</evidence>
<keyword evidence="3" id="KW-1185">Reference proteome</keyword>
<gene>
    <name evidence="2" type="ORF">P4O66_000715</name>
</gene>
<protein>
    <submittedName>
        <fullName evidence="2">Uncharacterized protein</fullName>
    </submittedName>
</protein>
<dbReference type="AlphaFoldDB" id="A0AAD8ZEV3"/>
<dbReference type="Proteomes" id="UP001239994">
    <property type="component" value="Unassembled WGS sequence"/>
</dbReference>
<name>A0AAD8ZEV3_9TELE</name>
<dbReference type="EMBL" id="JAROKS010000012">
    <property type="protein sequence ID" value="KAK1798223.1"/>
    <property type="molecule type" value="Genomic_DNA"/>
</dbReference>
<reference evidence="2" key="1">
    <citation type="submission" date="2023-03" db="EMBL/GenBank/DDBJ databases">
        <title>Electrophorus voltai genome.</title>
        <authorList>
            <person name="Bian C."/>
        </authorList>
    </citation>
    <scope>NUCLEOTIDE SEQUENCE</scope>
    <source>
        <strain evidence="2">CB-2022</strain>
        <tissue evidence="2">Muscle</tissue>
    </source>
</reference>
<sequence length="163" mass="17273">MSSNGKPLSGSAGMGAPLGAFPVPPYPYFFPHMLGGLSPSPLPTLPETCIGTSVPKPAHVGCRTSARTESFLQFSTSPARVQQGPLADPHVTLYPPPSTGRSHDQESSLHPGALSLLREDHSRLCSAPVIERSASRVRAVLKEQEGRGVRPQRPPPAAPRRSV</sequence>
<evidence type="ECO:0000313" key="2">
    <source>
        <dbReference type="EMBL" id="KAK1798223.1"/>
    </source>
</evidence>